<dbReference type="PANTHER" id="PTHR34315:SF1">
    <property type="entry name" value="INTRADIOL RING-CLEAVAGE DIOXYGENASES DOMAIN-CONTAINING PROTEIN-RELATED"/>
    <property type="match status" value="1"/>
</dbReference>
<keyword evidence="3" id="KW-0223">Dioxygenase</keyword>
<dbReference type="RefSeq" id="WP_073604588.1">
    <property type="nucleotide sequence ID" value="NZ_FQXZ01000033.1"/>
</dbReference>
<dbReference type="InterPro" id="IPR006311">
    <property type="entry name" value="TAT_signal"/>
</dbReference>
<evidence type="ECO:0000313" key="3">
    <source>
        <dbReference type="EMBL" id="SHI25673.1"/>
    </source>
</evidence>
<dbReference type="GO" id="GO:0016702">
    <property type="term" value="F:oxidoreductase activity, acting on single donors with incorporation of molecular oxygen, incorporation of two atoms of oxygen"/>
    <property type="evidence" value="ECO:0007669"/>
    <property type="project" value="InterPro"/>
</dbReference>
<reference evidence="3 4" key="1">
    <citation type="submission" date="2016-11" db="EMBL/GenBank/DDBJ databases">
        <authorList>
            <person name="Jaros S."/>
            <person name="Januszkiewicz K."/>
            <person name="Wedrychowicz H."/>
        </authorList>
    </citation>
    <scope>NUCLEOTIDE SEQUENCE [LARGE SCALE GENOMIC DNA]</scope>
    <source>
        <strain evidence="3 4">CECT 7868</strain>
    </source>
</reference>
<evidence type="ECO:0000259" key="2">
    <source>
        <dbReference type="Pfam" id="PF00775"/>
    </source>
</evidence>
<dbReference type="SUPFAM" id="SSF49482">
    <property type="entry name" value="Aromatic compound dioxygenase"/>
    <property type="match status" value="1"/>
</dbReference>
<dbReference type="GO" id="GO:0008199">
    <property type="term" value="F:ferric iron binding"/>
    <property type="evidence" value="ECO:0007669"/>
    <property type="project" value="InterPro"/>
</dbReference>
<gene>
    <name evidence="3" type="ORF">VA7868_02965</name>
</gene>
<feature type="domain" description="Intradiol ring-cleavage dioxygenases" evidence="2">
    <location>
        <begin position="133"/>
        <end position="257"/>
    </location>
</feature>
<feature type="region of interest" description="Disordered" evidence="1">
    <location>
        <begin position="31"/>
        <end position="92"/>
    </location>
</feature>
<feature type="compositionally biased region" description="Polar residues" evidence="1">
    <location>
        <begin position="83"/>
        <end position="92"/>
    </location>
</feature>
<dbReference type="OrthoDB" id="9805815at2"/>
<keyword evidence="3" id="KW-0560">Oxidoreductase</keyword>
<feature type="compositionally biased region" description="Low complexity" evidence="1">
    <location>
        <begin position="31"/>
        <end position="82"/>
    </location>
</feature>
<dbReference type="Proteomes" id="UP000184608">
    <property type="component" value="Unassembled WGS sequence"/>
</dbReference>
<keyword evidence="4" id="KW-1185">Reference proteome</keyword>
<dbReference type="PANTHER" id="PTHR34315">
    <property type="match status" value="1"/>
</dbReference>
<dbReference type="InterPro" id="IPR015889">
    <property type="entry name" value="Intradiol_dOase_core"/>
</dbReference>
<evidence type="ECO:0000313" key="4">
    <source>
        <dbReference type="Proteomes" id="UP000184608"/>
    </source>
</evidence>
<sequence>MESNKQESDTNRRKVLKSILSVAVAAVAAGCNSEGSTTAASGSSTTDSSTTDSSTTDSSTTDSDTDTGTDGSTDSSDSTDSSEVSWASGGTKNMTANFPEDSLFETAGTCAVSLTGALTEGPCYFDGDYLEDISEAQTGLPMMLCLQLIDQNCEPLSGYEIEVWHCNVDGLYSGDTTGSSDTSGFSSGFCTDNDSEALASRWFRGIQVTDSSGRVNFKSCFPGWYSSRVIHIHFRVRNNNSDEVISQFTFTDDFCTEICTTHTDYASRGAPDTLIASDTVFSSGASGYIFNTQQNDDGSLVAYKRIIIS</sequence>
<protein>
    <submittedName>
        <fullName evidence="3">Dioxygenase</fullName>
    </submittedName>
</protein>
<dbReference type="EMBL" id="FQXZ01000033">
    <property type="protein sequence ID" value="SHI25673.1"/>
    <property type="molecule type" value="Genomic_DNA"/>
</dbReference>
<organism evidence="3 4">
    <name type="scientific">Vibrio aerogenes CECT 7868</name>
    <dbReference type="NCBI Taxonomy" id="1216006"/>
    <lineage>
        <taxon>Bacteria</taxon>
        <taxon>Pseudomonadati</taxon>
        <taxon>Pseudomonadota</taxon>
        <taxon>Gammaproteobacteria</taxon>
        <taxon>Vibrionales</taxon>
        <taxon>Vibrionaceae</taxon>
        <taxon>Vibrio</taxon>
    </lineage>
</organism>
<dbReference type="PROSITE" id="PS51257">
    <property type="entry name" value="PROKAR_LIPOPROTEIN"/>
    <property type="match status" value="1"/>
</dbReference>
<dbReference type="PROSITE" id="PS51318">
    <property type="entry name" value="TAT"/>
    <property type="match status" value="1"/>
</dbReference>
<name>A0A1M5ZP36_9VIBR</name>
<evidence type="ECO:0000256" key="1">
    <source>
        <dbReference type="SAM" id="MobiDB-lite"/>
    </source>
</evidence>
<proteinExistence type="predicted"/>
<dbReference type="Gene3D" id="2.60.130.10">
    <property type="entry name" value="Aromatic compound dioxygenase"/>
    <property type="match status" value="1"/>
</dbReference>
<dbReference type="AlphaFoldDB" id="A0A1M5ZP36"/>
<accession>A0A1M5ZP36</accession>
<dbReference type="Pfam" id="PF00775">
    <property type="entry name" value="Dioxygenase_C"/>
    <property type="match status" value="1"/>
</dbReference>
<dbReference type="STRING" id="1216006.VA7868_02965"/>
<dbReference type="InterPro" id="IPR000627">
    <property type="entry name" value="Intradiol_dOase_C"/>
</dbReference>